<evidence type="ECO:0000313" key="2">
    <source>
        <dbReference type="EMBL" id="CAA9556833.1"/>
    </source>
</evidence>
<organism evidence="2">
    <name type="scientific">uncultured Thermomicrobiales bacterium</name>
    <dbReference type="NCBI Taxonomy" id="1645740"/>
    <lineage>
        <taxon>Bacteria</taxon>
        <taxon>Pseudomonadati</taxon>
        <taxon>Thermomicrobiota</taxon>
        <taxon>Thermomicrobia</taxon>
        <taxon>Thermomicrobiales</taxon>
        <taxon>environmental samples</taxon>
    </lineage>
</organism>
<feature type="non-terminal residue" evidence="2">
    <location>
        <position position="43"/>
    </location>
</feature>
<dbReference type="AlphaFoldDB" id="A0A6J4URE3"/>
<proteinExistence type="predicted"/>
<gene>
    <name evidence="2" type="ORF">AVDCRST_MAG88-1178</name>
</gene>
<feature type="region of interest" description="Disordered" evidence="1">
    <location>
        <begin position="1"/>
        <end position="43"/>
    </location>
</feature>
<reference evidence="2" key="1">
    <citation type="submission" date="2020-02" db="EMBL/GenBank/DDBJ databases">
        <authorList>
            <person name="Meier V. D."/>
        </authorList>
    </citation>
    <scope>NUCLEOTIDE SEQUENCE</scope>
    <source>
        <strain evidence="2">AVDCRST_MAG88</strain>
    </source>
</reference>
<evidence type="ECO:0000256" key="1">
    <source>
        <dbReference type="SAM" id="MobiDB-lite"/>
    </source>
</evidence>
<dbReference type="EMBL" id="CADCWM010000403">
    <property type="protein sequence ID" value="CAA9556833.1"/>
    <property type="molecule type" value="Genomic_DNA"/>
</dbReference>
<feature type="non-terminal residue" evidence="2">
    <location>
        <position position="1"/>
    </location>
</feature>
<protein>
    <submittedName>
        <fullName evidence="2">Uncharacterized protein</fullName>
    </submittedName>
</protein>
<name>A0A6J4URE3_9BACT</name>
<accession>A0A6J4URE3</accession>
<sequence>AGRGPVTVSREVGPGSGREGRAPTLGRHACGQQDPDAHPADGL</sequence>